<reference evidence="2" key="1">
    <citation type="journal article" date="2022" name="Nat. Microbiol.">
        <title>Unique mobile elements and scalable gene flow at the prokaryote-eukaryote boundary revealed by circularized Asgard archaea genomes.</title>
        <authorList>
            <person name="Wu F."/>
            <person name="Speth D.R."/>
            <person name="Philosof A."/>
            <person name="Cremiere A."/>
            <person name="Narayanan A."/>
            <person name="Barco R.A."/>
            <person name="Connon S.A."/>
            <person name="Amend J.P."/>
            <person name="Antoshechkin I.A."/>
            <person name="Orphan V.J."/>
        </authorList>
    </citation>
    <scope>NUCLEOTIDE SEQUENCE</scope>
    <source>
        <strain evidence="2">PR6</strain>
    </source>
</reference>
<dbReference type="AlphaFoldDB" id="A0A9Y1BPW1"/>
<dbReference type="EMBL" id="CP084167">
    <property type="protein sequence ID" value="UJG42710.1"/>
    <property type="molecule type" value="Genomic_DNA"/>
</dbReference>
<dbReference type="Proteomes" id="UP001200513">
    <property type="component" value="Chromosome"/>
</dbReference>
<dbReference type="Pfam" id="PF12705">
    <property type="entry name" value="PDDEXK_1"/>
    <property type="match status" value="1"/>
</dbReference>
<accession>A0A9Y1BPW1</accession>
<gene>
    <name evidence="2" type="ORF">K9W46_09990</name>
</gene>
<organism evidence="2">
    <name type="scientific">Candidatus Heimdallarchaeum endolithica</name>
    <dbReference type="NCBI Taxonomy" id="2876572"/>
    <lineage>
        <taxon>Archaea</taxon>
        <taxon>Promethearchaeati</taxon>
        <taxon>Candidatus Heimdallarchaeota</taxon>
        <taxon>Candidatus Heimdallarchaeia (ex Rinke et al. 2021) (nom. nud.)</taxon>
        <taxon>Candidatus Heimdallarchaeales</taxon>
        <taxon>Candidatus Heimdallarchaeaceae</taxon>
        <taxon>Candidatus Heimdallarchaeum</taxon>
    </lineage>
</organism>
<dbReference type="Gene3D" id="3.90.320.10">
    <property type="match status" value="1"/>
</dbReference>
<proteinExistence type="predicted"/>
<protein>
    <submittedName>
        <fullName evidence="2">PD-(D/E)XK nuclease family protein</fullName>
    </submittedName>
</protein>
<dbReference type="InterPro" id="IPR011604">
    <property type="entry name" value="PDDEXK-like_dom_sf"/>
</dbReference>
<name>A0A9Y1BPW1_9ARCH</name>
<sequence>MFARPIRICVTDVLEEDKCERRPYTAVLLKMKGLKKYAPSTFALNAGSFYHLLLQSVFSNNFDIVEYFYNNEKLTIEESFFAALNELTERFFFPDGIKDFECIIEREKEVKYDDELYFNLRSLAMLCSSLVEENNNRLFSLVIGVEYKIEYELSEKFILTGRIDILAWTVDRKAVRVIELKTGKSSLRDKRQVLTYSEIIRKSYPNIEIIPELWYLNNDEKKKRILDLPKEDIELKRISNIVSIVERVKSEKQLPGKIMKKAFCKEKCKMCDFINEIFGKNKKITKNEEIVWKKILVKQEQK</sequence>
<feature type="domain" description="PD-(D/E)XK endonuclease-like" evidence="1">
    <location>
        <begin position="23"/>
        <end position="273"/>
    </location>
</feature>
<dbReference type="InterPro" id="IPR038726">
    <property type="entry name" value="PDDEXK_AddAB-type"/>
</dbReference>
<evidence type="ECO:0000259" key="1">
    <source>
        <dbReference type="Pfam" id="PF12705"/>
    </source>
</evidence>
<evidence type="ECO:0000313" key="2">
    <source>
        <dbReference type="EMBL" id="UJG42710.1"/>
    </source>
</evidence>